<accession>A0A2A6CNB4</accession>
<evidence type="ECO:0000313" key="2">
    <source>
        <dbReference type="EnsemblMetazoa" id="PPA45809.1"/>
    </source>
</evidence>
<feature type="region of interest" description="Disordered" evidence="1">
    <location>
        <begin position="1"/>
        <end position="26"/>
    </location>
</feature>
<protein>
    <submittedName>
        <fullName evidence="2">Uncharacterized protein</fullName>
    </submittedName>
</protein>
<name>A0A2A6CNB4_PRIPA</name>
<evidence type="ECO:0000256" key="1">
    <source>
        <dbReference type="SAM" id="MobiDB-lite"/>
    </source>
</evidence>
<reference evidence="3" key="1">
    <citation type="journal article" date="2008" name="Nat. Genet.">
        <title>The Pristionchus pacificus genome provides a unique perspective on nematode lifestyle and parasitism.</title>
        <authorList>
            <person name="Dieterich C."/>
            <person name="Clifton S.W."/>
            <person name="Schuster L.N."/>
            <person name="Chinwalla A."/>
            <person name="Delehaunty K."/>
            <person name="Dinkelacker I."/>
            <person name="Fulton L."/>
            <person name="Fulton R."/>
            <person name="Godfrey J."/>
            <person name="Minx P."/>
            <person name="Mitreva M."/>
            <person name="Roeseler W."/>
            <person name="Tian H."/>
            <person name="Witte H."/>
            <person name="Yang S.P."/>
            <person name="Wilson R.K."/>
            <person name="Sommer R.J."/>
        </authorList>
    </citation>
    <scope>NUCLEOTIDE SEQUENCE [LARGE SCALE GENOMIC DNA]</scope>
    <source>
        <strain evidence="3">PS312</strain>
    </source>
</reference>
<dbReference type="EnsemblMetazoa" id="PPA45809.1">
    <property type="protein sequence ID" value="PPA45809.1"/>
    <property type="gene ID" value="WBGene00284178"/>
</dbReference>
<organism evidence="2 3">
    <name type="scientific">Pristionchus pacificus</name>
    <name type="common">Parasitic nematode worm</name>
    <dbReference type="NCBI Taxonomy" id="54126"/>
    <lineage>
        <taxon>Eukaryota</taxon>
        <taxon>Metazoa</taxon>
        <taxon>Ecdysozoa</taxon>
        <taxon>Nematoda</taxon>
        <taxon>Chromadorea</taxon>
        <taxon>Rhabditida</taxon>
        <taxon>Rhabditina</taxon>
        <taxon>Diplogasteromorpha</taxon>
        <taxon>Diplogasteroidea</taxon>
        <taxon>Neodiplogasteridae</taxon>
        <taxon>Pristionchus</taxon>
    </lineage>
</organism>
<sequence>MSVTGFPARAPAPPLPLPPRPPLPRPLPRPRVYNTLVVVGHSAFLSHSRKREIRNTAATTRHSSVPSTFSMTSSGFVCVSTITVGSPPFDFEVEVDKIKDPMVFERVYDSCRSCSPNKPAFAVVSGRVATVTGRVEKTTLALDTTSSKGSRRWCIVFTIDKDGSGLHLNEKETNLAGREDKTILREAIPLDDAFAISPFNRIS</sequence>
<dbReference type="Proteomes" id="UP000005239">
    <property type="component" value="Unassembled WGS sequence"/>
</dbReference>
<evidence type="ECO:0000313" key="3">
    <source>
        <dbReference type="Proteomes" id="UP000005239"/>
    </source>
</evidence>
<gene>
    <name evidence="2" type="primary">WBGene00284178</name>
</gene>
<feature type="compositionally biased region" description="Pro residues" evidence="1">
    <location>
        <begin position="10"/>
        <end position="26"/>
    </location>
</feature>
<keyword evidence="3" id="KW-1185">Reference proteome</keyword>
<accession>A0A8R1V126</accession>
<reference evidence="2" key="2">
    <citation type="submission" date="2022-06" db="UniProtKB">
        <authorList>
            <consortium name="EnsemblMetazoa"/>
        </authorList>
    </citation>
    <scope>IDENTIFICATION</scope>
    <source>
        <strain evidence="2">PS312</strain>
    </source>
</reference>
<dbReference type="AlphaFoldDB" id="A0A2A6CNB4"/>
<proteinExistence type="predicted"/>